<evidence type="ECO:0000313" key="3">
    <source>
        <dbReference type="EMBL" id="CAI8010724.1"/>
    </source>
</evidence>
<accession>A0AA35RFV2</accession>
<proteinExistence type="predicted"/>
<keyword evidence="2" id="KW-0732">Signal</keyword>
<gene>
    <name evidence="3" type="ORF">GBAR_LOCUS7033</name>
</gene>
<reference evidence="3" key="1">
    <citation type="submission" date="2023-03" db="EMBL/GenBank/DDBJ databases">
        <authorList>
            <person name="Steffen K."/>
            <person name="Cardenas P."/>
        </authorList>
    </citation>
    <scope>NUCLEOTIDE SEQUENCE</scope>
</reference>
<comment type="caution">
    <text evidence="3">The sequence shown here is derived from an EMBL/GenBank/DDBJ whole genome shotgun (WGS) entry which is preliminary data.</text>
</comment>
<dbReference type="GO" id="GO:0005524">
    <property type="term" value="F:ATP binding"/>
    <property type="evidence" value="ECO:0007669"/>
    <property type="project" value="UniProtKB-KW"/>
</dbReference>
<keyword evidence="4" id="KW-1185">Reference proteome</keyword>
<evidence type="ECO:0000313" key="4">
    <source>
        <dbReference type="Proteomes" id="UP001174909"/>
    </source>
</evidence>
<organism evidence="3 4">
    <name type="scientific">Geodia barretti</name>
    <name type="common">Barrett's horny sponge</name>
    <dbReference type="NCBI Taxonomy" id="519541"/>
    <lineage>
        <taxon>Eukaryota</taxon>
        <taxon>Metazoa</taxon>
        <taxon>Porifera</taxon>
        <taxon>Demospongiae</taxon>
        <taxon>Heteroscleromorpha</taxon>
        <taxon>Tetractinellida</taxon>
        <taxon>Astrophorina</taxon>
        <taxon>Geodiidae</taxon>
        <taxon>Geodia</taxon>
    </lineage>
</organism>
<feature type="region of interest" description="Disordered" evidence="1">
    <location>
        <begin position="64"/>
        <end position="92"/>
    </location>
</feature>
<protein>
    <submittedName>
        <fullName evidence="3">Probable ABC transporter ATP-binding protein NosF</fullName>
    </submittedName>
</protein>
<evidence type="ECO:0000256" key="1">
    <source>
        <dbReference type="SAM" id="MobiDB-lite"/>
    </source>
</evidence>
<dbReference type="EMBL" id="CASHTH010001060">
    <property type="protein sequence ID" value="CAI8010724.1"/>
    <property type="molecule type" value="Genomic_DNA"/>
</dbReference>
<keyword evidence="3" id="KW-0067">ATP-binding</keyword>
<feature type="signal peptide" evidence="2">
    <location>
        <begin position="1"/>
        <end position="19"/>
    </location>
</feature>
<keyword evidence="3" id="KW-0547">Nucleotide-binding</keyword>
<dbReference type="AlphaFoldDB" id="A0AA35RFV2"/>
<dbReference type="InterPro" id="IPR027417">
    <property type="entry name" value="P-loop_NTPase"/>
</dbReference>
<evidence type="ECO:0000256" key="2">
    <source>
        <dbReference type="SAM" id="SignalP"/>
    </source>
</evidence>
<sequence>MKLFLGLLTPTSGTAEVLGEKPYENVEVRVRLGYMPEHDCLPDAITASEFLGHMAQMSGIPAVTARTAPPTSSATSASTRSATATSKSTPPA</sequence>
<name>A0AA35RFV2_GEOBA</name>
<dbReference type="SUPFAM" id="SSF52540">
    <property type="entry name" value="P-loop containing nucleoside triphosphate hydrolases"/>
    <property type="match status" value="1"/>
</dbReference>
<feature type="chain" id="PRO_5041301882" evidence="2">
    <location>
        <begin position="20"/>
        <end position="92"/>
    </location>
</feature>
<dbReference type="Proteomes" id="UP001174909">
    <property type="component" value="Unassembled WGS sequence"/>
</dbReference>